<reference evidence="2" key="1">
    <citation type="submission" date="2018-10" db="EMBL/GenBank/DDBJ databases">
        <title>Transcriptome assembly of Aceria tosichella (Wheat curl mite) Type 2.</title>
        <authorList>
            <person name="Scully E.D."/>
            <person name="Geib S.M."/>
            <person name="Palmer N.A."/>
            <person name="Gupta A.K."/>
            <person name="Sarath G."/>
            <person name="Tatineni S."/>
        </authorList>
    </citation>
    <scope>NUCLEOTIDE SEQUENCE</scope>
    <source>
        <strain evidence="2">LincolnNE</strain>
    </source>
</reference>
<accession>A0A6G1S867</accession>
<evidence type="ECO:0000313" key="2">
    <source>
        <dbReference type="EMBL" id="MDE46695.1"/>
    </source>
</evidence>
<dbReference type="EMBL" id="GGYP01001924">
    <property type="protein sequence ID" value="MDE46695.1"/>
    <property type="molecule type" value="Transcribed_RNA"/>
</dbReference>
<dbReference type="PANTHER" id="PTHR13464">
    <property type="entry name" value="TRANSCRIPTIONAL REGULATOR PROTEIN HCNGP"/>
    <property type="match status" value="1"/>
</dbReference>
<sequence length="118" mass="14541">MQDQRLEWLKTKMDDLFARKAKFDSEGKDFNKGIQMGREYRNPRICEKLIEVFDIKQYGTNLPNDVFDPDVWQQKPKAYYNSSMYREWVDRREKERERSHHHHSHHHRSHHHSHKSSH</sequence>
<protein>
    <submittedName>
        <fullName evidence="2">SAP30-binding protein</fullName>
    </submittedName>
</protein>
<dbReference type="AlphaFoldDB" id="A0A6G1S867"/>
<organism evidence="2">
    <name type="scientific">Aceria tosichella</name>
    <name type="common">wheat curl mite</name>
    <dbReference type="NCBI Taxonomy" id="561515"/>
    <lineage>
        <taxon>Eukaryota</taxon>
        <taxon>Metazoa</taxon>
        <taxon>Ecdysozoa</taxon>
        <taxon>Arthropoda</taxon>
        <taxon>Chelicerata</taxon>
        <taxon>Arachnida</taxon>
        <taxon>Acari</taxon>
        <taxon>Acariformes</taxon>
        <taxon>Trombidiformes</taxon>
        <taxon>Prostigmata</taxon>
        <taxon>Eupodina</taxon>
        <taxon>Eriophyoidea</taxon>
        <taxon>Eriophyidae</taxon>
        <taxon>Eriophyinae</taxon>
        <taxon>Aceriini</taxon>
        <taxon>Aceria</taxon>
    </lineage>
</organism>
<dbReference type="PANTHER" id="PTHR13464:SF0">
    <property type="entry name" value="SAP30-BINDING PROTEIN"/>
    <property type="match status" value="1"/>
</dbReference>
<dbReference type="InterPro" id="IPR012479">
    <property type="entry name" value="SAP30BP"/>
</dbReference>
<name>A0A6G1S867_9ACAR</name>
<dbReference type="Pfam" id="PF07818">
    <property type="entry name" value="HCNGP"/>
    <property type="match status" value="1"/>
</dbReference>
<gene>
    <name evidence="2" type="primary">SAP30BP</name>
    <name evidence="2" type="ORF">g.20542</name>
</gene>
<evidence type="ECO:0000256" key="1">
    <source>
        <dbReference type="SAM" id="MobiDB-lite"/>
    </source>
</evidence>
<feature type="region of interest" description="Disordered" evidence="1">
    <location>
        <begin position="90"/>
        <end position="118"/>
    </location>
</feature>
<feature type="compositionally biased region" description="Basic residues" evidence="1">
    <location>
        <begin position="99"/>
        <end position="118"/>
    </location>
</feature>
<dbReference type="GO" id="GO:0005634">
    <property type="term" value="C:nucleus"/>
    <property type="evidence" value="ECO:0007669"/>
    <property type="project" value="TreeGrafter"/>
</dbReference>
<dbReference type="GO" id="GO:0006355">
    <property type="term" value="P:regulation of DNA-templated transcription"/>
    <property type="evidence" value="ECO:0007669"/>
    <property type="project" value="InterPro"/>
</dbReference>
<proteinExistence type="predicted"/>